<dbReference type="SUPFAM" id="SSF49313">
    <property type="entry name" value="Cadherin-like"/>
    <property type="match status" value="1"/>
</dbReference>
<sequence length="104" mass="12066">MGETQRLQSYKNKILQCLIAIFIWKAISGNNHYVVREEALKGFFVENIAMDLGIDSKNLSEYGLWIATRTGMVQYFALNYNNGYLHPSERIDREKNVDGQRTVF</sequence>
<dbReference type="GO" id="GO:0005509">
    <property type="term" value="F:calcium ion binding"/>
    <property type="evidence" value="ECO:0007669"/>
    <property type="project" value="InterPro"/>
</dbReference>
<dbReference type="OMA" id="AWAGHIF"/>
<reference evidence="5" key="1">
    <citation type="submission" date="2025-08" db="UniProtKB">
        <authorList>
            <consortium name="Ensembl"/>
        </authorList>
    </citation>
    <scope>IDENTIFICATION</scope>
</reference>
<dbReference type="GO" id="GO:0016020">
    <property type="term" value="C:membrane"/>
    <property type="evidence" value="ECO:0007669"/>
    <property type="project" value="UniProtKB-SubCell"/>
</dbReference>
<evidence type="ECO:0000313" key="6">
    <source>
        <dbReference type="Proteomes" id="UP000472273"/>
    </source>
</evidence>
<evidence type="ECO:0000256" key="1">
    <source>
        <dbReference type="ARBA" id="ARBA00004370"/>
    </source>
</evidence>
<dbReference type="Gene3D" id="2.60.40.60">
    <property type="entry name" value="Cadherins"/>
    <property type="match status" value="1"/>
</dbReference>
<evidence type="ECO:0000256" key="3">
    <source>
        <dbReference type="ARBA" id="ARBA00023180"/>
    </source>
</evidence>
<dbReference type="AlphaFoldDB" id="A0A670Y722"/>
<evidence type="ECO:0000256" key="2">
    <source>
        <dbReference type="ARBA" id="ARBA00023136"/>
    </source>
</evidence>
<dbReference type="InterPro" id="IPR015919">
    <property type="entry name" value="Cadherin-like_sf"/>
</dbReference>
<dbReference type="Ensembl" id="ENSPTXT00000007071.1">
    <property type="protein sequence ID" value="ENSPTXP00000006848.1"/>
    <property type="gene ID" value="ENSPTXG00000005001.1"/>
</dbReference>
<keyword evidence="3" id="KW-0325">Glycoprotein</keyword>
<feature type="domain" description="Cadherin N-terminal" evidence="4">
    <location>
        <begin position="32"/>
        <end position="95"/>
    </location>
</feature>
<keyword evidence="6" id="KW-1185">Reference proteome</keyword>
<evidence type="ECO:0000313" key="5">
    <source>
        <dbReference type="Ensembl" id="ENSPTXP00000006848.1"/>
    </source>
</evidence>
<dbReference type="InterPro" id="IPR013164">
    <property type="entry name" value="Cadherin_N"/>
</dbReference>
<dbReference type="Pfam" id="PF08266">
    <property type="entry name" value="Cadherin_2"/>
    <property type="match status" value="1"/>
</dbReference>
<protein>
    <recommendedName>
        <fullName evidence="4">Cadherin N-terminal domain-containing protein</fullName>
    </recommendedName>
</protein>
<comment type="subcellular location">
    <subcellularLocation>
        <location evidence="1">Membrane</location>
    </subcellularLocation>
</comment>
<dbReference type="Proteomes" id="UP000472273">
    <property type="component" value="Unplaced"/>
</dbReference>
<dbReference type="GeneTree" id="ENSGT00940000159725"/>
<evidence type="ECO:0000259" key="4">
    <source>
        <dbReference type="Pfam" id="PF08266"/>
    </source>
</evidence>
<name>A0A670Y722_PSETE</name>
<proteinExistence type="predicted"/>
<keyword evidence="2" id="KW-0472">Membrane</keyword>
<organism evidence="5 6">
    <name type="scientific">Pseudonaja textilis</name>
    <name type="common">Eastern brown snake</name>
    <dbReference type="NCBI Taxonomy" id="8673"/>
    <lineage>
        <taxon>Eukaryota</taxon>
        <taxon>Metazoa</taxon>
        <taxon>Chordata</taxon>
        <taxon>Craniata</taxon>
        <taxon>Vertebrata</taxon>
        <taxon>Euteleostomi</taxon>
        <taxon>Lepidosauria</taxon>
        <taxon>Squamata</taxon>
        <taxon>Bifurcata</taxon>
        <taxon>Unidentata</taxon>
        <taxon>Episquamata</taxon>
        <taxon>Toxicofera</taxon>
        <taxon>Serpentes</taxon>
        <taxon>Colubroidea</taxon>
        <taxon>Elapidae</taxon>
        <taxon>Hydrophiinae</taxon>
        <taxon>Pseudonaja</taxon>
    </lineage>
</organism>
<accession>A0A670Y722</accession>
<reference evidence="5" key="2">
    <citation type="submission" date="2025-09" db="UniProtKB">
        <authorList>
            <consortium name="Ensembl"/>
        </authorList>
    </citation>
    <scope>IDENTIFICATION</scope>
</reference>